<evidence type="ECO:0000256" key="1">
    <source>
        <dbReference type="SAM" id="MobiDB-lite"/>
    </source>
</evidence>
<feature type="region of interest" description="Disordered" evidence="1">
    <location>
        <begin position="103"/>
        <end position="123"/>
    </location>
</feature>
<dbReference type="AlphaFoldDB" id="A0A2T4BQ82"/>
<gene>
    <name evidence="2" type="ORF">M440DRAFT_214287</name>
</gene>
<sequence length="187" mass="21072">MRVRKCLIAFLFPIPFRIDSWLPAKSSLCSLFDSIRPREGTRPAYSYTHHSRGFHSGSPSSYTTHSFFSRFHASWRILNLIVWPERKHQPILLERPASSIVGSGDTHHRPICPTRRAPPKPLPGITGLLQRKDAVEPFAKHSSLFPETEPQPRSIFPTSVGVQRAAETCGLPVCANRPEPDTRISRA</sequence>
<dbReference type="EMBL" id="KZ679148">
    <property type="protein sequence ID" value="PTB71472.1"/>
    <property type="molecule type" value="Genomic_DNA"/>
</dbReference>
<organism evidence="2 3">
    <name type="scientific">Trichoderma longibrachiatum ATCC 18648</name>
    <dbReference type="NCBI Taxonomy" id="983965"/>
    <lineage>
        <taxon>Eukaryota</taxon>
        <taxon>Fungi</taxon>
        <taxon>Dikarya</taxon>
        <taxon>Ascomycota</taxon>
        <taxon>Pezizomycotina</taxon>
        <taxon>Sordariomycetes</taxon>
        <taxon>Hypocreomycetidae</taxon>
        <taxon>Hypocreales</taxon>
        <taxon>Hypocreaceae</taxon>
        <taxon>Trichoderma</taxon>
    </lineage>
</organism>
<reference evidence="2 3" key="1">
    <citation type="submission" date="2016-07" db="EMBL/GenBank/DDBJ databases">
        <title>Multiple horizontal gene transfer events from other fungi enriched the ability of initially mycotrophic Trichoderma (Ascomycota) to feed on dead plant biomass.</title>
        <authorList>
            <consortium name="DOE Joint Genome Institute"/>
            <person name="Aerts A."/>
            <person name="Atanasova L."/>
            <person name="Chenthamara K."/>
            <person name="Zhang J."/>
            <person name="Grujic M."/>
            <person name="Henrissat B."/>
            <person name="Kuo A."/>
            <person name="Salamov A."/>
            <person name="Lipzen A."/>
            <person name="Labutti K."/>
            <person name="Barry K."/>
            <person name="Miao Y."/>
            <person name="Rahimi M.J."/>
            <person name="Shen Q."/>
            <person name="Grigoriev I.V."/>
            <person name="Kubicek C.P."/>
            <person name="Druzhinina I.S."/>
        </authorList>
    </citation>
    <scope>NUCLEOTIDE SEQUENCE [LARGE SCALE GENOMIC DNA]</scope>
    <source>
        <strain evidence="2 3">ATCC 18648</strain>
    </source>
</reference>
<accession>A0A2T4BQ82</accession>
<dbReference type="Proteomes" id="UP000240760">
    <property type="component" value="Unassembled WGS sequence"/>
</dbReference>
<proteinExistence type="predicted"/>
<protein>
    <submittedName>
        <fullName evidence="2">Uncharacterized protein</fullName>
    </submittedName>
</protein>
<name>A0A2T4BQ82_TRILO</name>
<evidence type="ECO:0000313" key="3">
    <source>
        <dbReference type="Proteomes" id="UP000240760"/>
    </source>
</evidence>
<keyword evidence="3" id="KW-1185">Reference proteome</keyword>
<evidence type="ECO:0000313" key="2">
    <source>
        <dbReference type="EMBL" id="PTB71472.1"/>
    </source>
</evidence>